<keyword evidence="2" id="KW-1185">Reference proteome</keyword>
<dbReference type="EMBL" id="JAOTEN010000001">
    <property type="protein sequence ID" value="MCU7612975.1"/>
    <property type="molecule type" value="Genomic_DNA"/>
</dbReference>
<reference evidence="2" key="1">
    <citation type="submission" date="2023-07" db="EMBL/GenBank/DDBJ databases">
        <title>Chryseobacterium sp. GMJ5 Genome sequencing and assembly.</title>
        <authorList>
            <person name="Jung Y."/>
        </authorList>
    </citation>
    <scope>NUCLEOTIDE SEQUENCE [LARGE SCALE GENOMIC DNA]</scope>
    <source>
        <strain evidence="2">GMJ5</strain>
    </source>
</reference>
<protein>
    <submittedName>
        <fullName evidence="1">Uncharacterized protein</fullName>
    </submittedName>
</protein>
<proteinExistence type="predicted"/>
<sequence>MTKKNNLIDSLELLSSSSDDQRKYLRNLFGNKYFNVDEILLEYEDAKFLRDSYNENIKIMFLELDKILEKIDEYELYNIDDLNNDIWNQVRNKSKVILGIINYKSPNVTDL</sequence>
<organism evidence="1 2">
    <name type="scientific">Chryseobacterium gilvum</name>
    <dbReference type="NCBI Taxonomy" id="2976534"/>
    <lineage>
        <taxon>Bacteria</taxon>
        <taxon>Pseudomonadati</taxon>
        <taxon>Bacteroidota</taxon>
        <taxon>Flavobacteriia</taxon>
        <taxon>Flavobacteriales</taxon>
        <taxon>Weeksellaceae</taxon>
        <taxon>Chryseobacterium group</taxon>
        <taxon>Chryseobacterium</taxon>
    </lineage>
</organism>
<evidence type="ECO:0000313" key="1">
    <source>
        <dbReference type="EMBL" id="MCU7612975.1"/>
    </source>
</evidence>
<evidence type="ECO:0000313" key="2">
    <source>
        <dbReference type="Proteomes" id="UP001208114"/>
    </source>
</evidence>
<accession>A0ABT2VT90</accession>
<name>A0ABT2VT90_9FLAO</name>
<dbReference type="Proteomes" id="UP001208114">
    <property type="component" value="Unassembled WGS sequence"/>
</dbReference>
<dbReference type="RefSeq" id="WP_262988827.1">
    <property type="nucleotide sequence ID" value="NZ_JAOTEN010000001.1"/>
</dbReference>
<comment type="caution">
    <text evidence="1">The sequence shown here is derived from an EMBL/GenBank/DDBJ whole genome shotgun (WGS) entry which is preliminary data.</text>
</comment>
<gene>
    <name evidence="1" type="ORF">N0B16_00840</name>
</gene>